<evidence type="ECO:0000313" key="3">
    <source>
        <dbReference type="Proteomes" id="UP000254633"/>
    </source>
</evidence>
<keyword evidence="1" id="KW-1133">Transmembrane helix</keyword>
<dbReference type="Proteomes" id="UP000254633">
    <property type="component" value="Unassembled WGS sequence"/>
</dbReference>
<name>A0A379TXW0_SALDZ</name>
<keyword evidence="1" id="KW-0472">Membrane</keyword>
<reference evidence="2 3" key="1">
    <citation type="submission" date="2018-06" db="EMBL/GenBank/DDBJ databases">
        <authorList>
            <consortium name="Pathogen Informatics"/>
            <person name="Doyle S."/>
        </authorList>
    </citation>
    <scope>NUCLEOTIDE SEQUENCE [LARGE SCALE GENOMIC DNA]</scope>
    <source>
        <strain evidence="2 3">NCTC10060</strain>
    </source>
</reference>
<evidence type="ECO:0000313" key="2">
    <source>
        <dbReference type="EMBL" id="SUG55026.1"/>
    </source>
</evidence>
<dbReference type="EMBL" id="UGXH01000003">
    <property type="protein sequence ID" value="SUG55026.1"/>
    <property type="molecule type" value="Genomic_DNA"/>
</dbReference>
<dbReference type="AlphaFoldDB" id="A0A379TXW0"/>
<sequence length="85" mass="9227">MPTDGNLAVHVVLMASVGLDLLHHLFYVLHRVAIGNQHRVFGLHHHQILHADGGHQAGFGVNVAVFRFMADDVAVMDVSLRGGGR</sequence>
<organism evidence="2 3">
    <name type="scientific">Salmonella diarizonae</name>
    <dbReference type="NCBI Taxonomy" id="59204"/>
    <lineage>
        <taxon>Bacteria</taxon>
        <taxon>Pseudomonadati</taxon>
        <taxon>Pseudomonadota</taxon>
        <taxon>Gammaproteobacteria</taxon>
        <taxon>Enterobacterales</taxon>
        <taxon>Enterobacteriaceae</taxon>
        <taxon>Salmonella</taxon>
    </lineage>
</organism>
<keyword evidence="1" id="KW-0812">Transmembrane</keyword>
<gene>
    <name evidence="2" type="ORF">NCTC10060_02143</name>
</gene>
<accession>A0A379TXW0</accession>
<feature type="transmembrane region" description="Helical" evidence="1">
    <location>
        <begin position="6"/>
        <end position="29"/>
    </location>
</feature>
<proteinExistence type="predicted"/>
<evidence type="ECO:0000256" key="1">
    <source>
        <dbReference type="SAM" id="Phobius"/>
    </source>
</evidence>
<protein>
    <submittedName>
        <fullName evidence="2">Uncharacterized protein</fullName>
    </submittedName>
</protein>